<dbReference type="HOGENOM" id="CLU_969627_0_0_1"/>
<dbReference type="Proteomes" id="UP000013456">
    <property type="component" value="Chromosome 17"/>
</dbReference>
<dbReference type="GO" id="GO:0006914">
    <property type="term" value="P:autophagy"/>
    <property type="evidence" value="ECO:0007669"/>
    <property type="project" value="UniProtKB-KW"/>
</dbReference>
<name>A0A8J8Y6J8_MACMU</name>
<dbReference type="OrthoDB" id="10067503at2759"/>
<dbReference type="Pfam" id="PF21054">
    <property type="entry name" value="RUBC_PIKBD"/>
    <property type="match status" value="1"/>
</dbReference>
<feature type="region of interest" description="Disordered" evidence="2">
    <location>
        <begin position="72"/>
        <end position="147"/>
    </location>
</feature>
<keyword evidence="1" id="KW-0072">Autophagy</keyword>
<dbReference type="Pfam" id="PF13901">
    <property type="entry name" value="RH_dom"/>
    <property type="match status" value="1"/>
</dbReference>
<feature type="domain" description="Rubicon Homology" evidence="3">
    <location>
        <begin position="451"/>
        <end position="652"/>
    </location>
</feature>
<dbReference type="InterPro" id="IPR048569">
    <property type="entry name" value="RUBC_PIKBD"/>
</dbReference>
<dbReference type="InterPro" id="IPR052428">
    <property type="entry name" value="Autophagy_HostDef_Reg"/>
</dbReference>
<evidence type="ECO:0000313" key="4">
    <source>
        <dbReference type="EMBL" id="EHH29005.1"/>
    </source>
</evidence>
<dbReference type="AlphaFoldDB" id="A0A8J8Y6J8"/>
<evidence type="ECO:0000256" key="2">
    <source>
        <dbReference type="SAM" id="MobiDB-lite"/>
    </source>
</evidence>
<protein>
    <recommendedName>
        <fullName evidence="3">Rubicon Homology domain-containing protein</fullName>
    </recommendedName>
</protein>
<reference evidence="4" key="1">
    <citation type="journal article" date="2011" name="Nat. Biotechnol.">
        <title>Genome sequencing and comparison of two nonhuman primate animal models, the cynomolgus and Chinese rhesus macaques.</title>
        <authorList>
            <person name="Yan G."/>
            <person name="Zhang G."/>
            <person name="Fang X."/>
            <person name="Zhang Y."/>
            <person name="Li C."/>
            <person name="Ling F."/>
            <person name="Cooper D.N."/>
            <person name="Li Q."/>
            <person name="Li Y."/>
            <person name="van Gool A.J."/>
            <person name="Du H."/>
            <person name="Chen J."/>
            <person name="Chen R."/>
            <person name="Zhang P."/>
            <person name="Huang Z."/>
            <person name="Thompson J.R."/>
            <person name="Meng Y."/>
            <person name="Bai Y."/>
            <person name="Wang J."/>
            <person name="Zhuo M."/>
            <person name="Wang T."/>
            <person name="Huang Y."/>
            <person name="Wei L."/>
            <person name="Li J."/>
            <person name="Wang Z."/>
            <person name="Hu H."/>
            <person name="Yang P."/>
            <person name="Le L."/>
            <person name="Stenson P.D."/>
            <person name="Li B."/>
            <person name="Liu X."/>
            <person name="Ball E.V."/>
            <person name="An N."/>
            <person name="Huang Q."/>
            <person name="Zhang Y."/>
            <person name="Fan W."/>
            <person name="Zhang X."/>
            <person name="Li Y."/>
            <person name="Wang W."/>
            <person name="Katze M.G."/>
            <person name="Su B."/>
            <person name="Nielsen R."/>
            <person name="Yang H."/>
            <person name="Wang J."/>
            <person name="Wang X."/>
            <person name="Wang J."/>
        </authorList>
    </citation>
    <scope>NUCLEOTIDE SEQUENCE [LARGE SCALE GENOMIC DNA]</scope>
    <source>
        <strain evidence="4">CR-5</strain>
    </source>
</reference>
<evidence type="ECO:0000259" key="3">
    <source>
        <dbReference type="SMART" id="SM01175"/>
    </source>
</evidence>
<sequence>MVSQSTVRQDSPEDPWERITHYSGIIDGPPGLLNTDHPPCQLDIRLMRHKAAWINPQDVQQQLQDLQPQVPAAGNSGTHFVTDAASPSGPSSSCLRDSLAETTLSEATTDSIGSASPHGSREKSSSFSLSSTEGHMVHPGYSHQVSLPTSPRILVTSPYPETDSAFFEPSHLTSAAAEDAVQVSRRTISLNSFSPEVFVLPVDVEKENAHFHVADMIISAMEKMKCNILSQQQTENWSKEEASGLLGSDQPDSDVTFDTNIKQESGSSTSSYSGYEGCAVLQVSPVTETRPYPDVKEICQCDIDEFVILELGDFNDITETCSCSCNSSKSVTYEPEFNSAELLAKELYRVFRKCWMLSLVNSQLAGSLSAAGSIVVNEERVRKNFESSMNVVQEIKFKSRIRGTEDWAPPRFQIIFNIHPPLKRDLVVAAQNFFCAGCGTPIEPKFVKRLRYCEYLGKYFCDCCHSYAESCIPARILMMWDFKKYYVSNFSKRLLDSIWNQPIFNLLSIGQSLYAKAKELGRMKEIQEQLFHIKKLLKTCRFADSALKEFEQVPGHLTDELHLFSLEDLVRIKKGLLAPLLKDILKASLAHVAGCELCQGKGFICEFCQNTTVIFPFQTATCRRCSACRACFHKQCFQSSECPRCVRITARRKLLESVASAAT</sequence>
<dbReference type="SMART" id="SM01175">
    <property type="entry name" value="DUF4206"/>
    <property type="match status" value="1"/>
</dbReference>
<evidence type="ECO:0000256" key="1">
    <source>
        <dbReference type="ARBA" id="ARBA00023006"/>
    </source>
</evidence>
<dbReference type="EMBL" id="CM001269">
    <property type="protein sequence ID" value="EHH29005.1"/>
    <property type="molecule type" value="Genomic_DNA"/>
</dbReference>
<accession>A0A8J8Y6J8</accession>
<dbReference type="PANTHER" id="PTHR45971">
    <property type="entry name" value="PHOX (PX) DOMAIN-CONTAINING PROTEIN"/>
    <property type="match status" value="1"/>
</dbReference>
<feature type="compositionally biased region" description="Polar residues" evidence="2">
    <location>
        <begin position="88"/>
        <end position="114"/>
    </location>
</feature>
<dbReference type="InterPro" id="IPR025258">
    <property type="entry name" value="RH_dom"/>
</dbReference>
<gene>
    <name evidence="4" type="ORF">EGK_09304</name>
</gene>
<organism evidence="4">
    <name type="scientific">Macaca mulatta</name>
    <name type="common">Rhesus macaque</name>
    <dbReference type="NCBI Taxonomy" id="9544"/>
    <lineage>
        <taxon>Eukaryota</taxon>
        <taxon>Metazoa</taxon>
        <taxon>Chordata</taxon>
        <taxon>Craniata</taxon>
        <taxon>Vertebrata</taxon>
        <taxon>Euteleostomi</taxon>
        <taxon>Mammalia</taxon>
        <taxon>Eutheria</taxon>
        <taxon>Euarchontoglires</taxon>
        <taxon>Primates</taxon>
        <taxon>Haplorrhini</taxon>
        <taxon>Catarrhini</taxon>
        <taxon>Cercopithecidae</taxon>
        <taxon>Cercopithecinae</taxon>
        <taxon>Macaca</taxon>
    </lineage>
</organism>
<proteinExistence type="predicted"/>
<dbReference type="PANTHER" id="PTHR45971:SF2">
    <property type="entry name" value="PROTEIN ASSOCIATED WITH UVRAG AS AUTOPHAGY ENHANCER"/>
    <property type="match status" value="1"/>
</dbReference>